<dbReference type="AlphaFoldDB" id="A0A5M6I6L9"/>
<accession>A0A5M6I6L9</accession>
<keyword evidence="1" id="KW-0472">Membrane</keyword>
<feature type="transmembrane region" description="Helical" evidence="1">
    <location>
        <begin position="12"/>
        <end position="33"/>
    </location>
</feature>
<sequence>MTDDRPFRPSRLPGVLAWAAFVGLVGMTAWVLLAACDVTVGGRPLFQFCTVRAGAPMSGDAGELAAEQARTQRLIREATVLERRVAAVPPCAP</sequence>
<proteinExistence type="predicted"/>
<keyword evidence="1" id="KW-1133">Transmembrane helix</keyword>
<evidence type="ECO:0000256" key="1">
    <source>
        <dbReference type="SAM" id="Phobius"/>
    </source>
</evidence>
<evidence type="ECO:0000313" key="2">
    <source>
        <dbReference type="EMBL" id="KAA5603901.1"/>
    </source>
</evidence>
<protein>
    <submittedName>
        <fullName evidence="2">Uncharacterized protein</fullName>
    </submittedName>
</protein>
<gene>
    <name evidence="2" type="ORF">F1188_18370</name>
</gene>
<comment type="caution">
    <text evidence="2">The sequence shown here is derived from an EMBL/GenBank/DDBJ whole genome shotgun (WGS) entry which is preliminary data.</text>
</comment>
<reference evidence="2 3" key="1">
    <citation type="submission" date="2019-09" db="EMBL/GenBank/DDBJ databases">
        <title>Genome sequence of Roseospira marina, one of the more divergent members of the non-sulfur purple photosynthetic bacterial family, the Rhodospirillaceae.</title>
        <authorList>
            <person name="Meyer T."/>
            <person name="Kyndt J."/>
        </authorList>
    </citation>
    <scope>NUCLEOTIDE SEQUENCE [LARGE SCALE GENOMIC DNA]</scope>
    <source>
        <strain evidence="2 3">DSM 15113</strain>
    </source>
</reference>
<dbReference type="EMBL" id="VWPJ01000027">
    <property type="protein sequence ID" value="KAA5603901.1"/>
    <property type="molecule type" value="Genomic_DNA"/>
</dbReference>
<evidence type="ECO:0000313" key="3">
    <source>
        <dbReference type="Proteomes" id="UP000324065"/>
    </source>
</evidence>
<keyword evidence="3" id="KW-1185">Reference proteome</keyword>
<dbReference type="Proteomes" id="UP000324065">
    <property type="component" value="Unassembled WGS sequence"/>
</dbReference>
<name>A0A5M6I6L9_9PROT</name>
<keyword evidence="1" id="KW-0812">Transmembrane</keyword>
<dbReference type="RefSeq" id="WP_150063913.1">
    <property type="nucleotide sequence ID" value="NZ_JACHII010000027.1"/>
</dbReference>
<organism evidence="2 3">
    <name type="scientific">Roseospira marina</name>
    <dbReference type="NCBI Taxonomy" id="140057"/>
    <lineage>
        <taxon>Bacteria</taxon>
        <taxon>Pseudomonadati</taxon>
        <taxon>Pseudomonadota</taxon>
        <taxon>Alphaproteobacteria</taxon>
        <taxon>Rhodospirillales</taxon>
        <taxon>Rhodospirillaceae</taxon>
        <taxon>Roseospira</taxon>
    </lineage>
</organism>